<dbReference type="SUPFAM" id="SSF48452">
    <property type="entry name" value="TPR-like"/>
    <property type="match status" value="3"/>
</dbReference>
<organism evidence="2 3">
    <name type="scientific">Ktedonobacter robiniae</name>
    <dbReference type="NCBI Taxonomy" id="2778365"/>
    <lineage>
        <taxon>Bacteria</taxon>
        <taxon>Bacillati</taxon>
        <taxon>Chloroflexota</taxon>
        <taxon>Ktedonobacteria</taxon>
        <taxon>Ktedonobacterales</taxon>
        <taxon>Ktedonobacteraceae</taxon>
        <taxon>Ktedonobacter</taxon>
    </lineage>
</organism>
<dbReference type="Pfam" id="PF13424">
    <property type="entry name" value="TPR_12"/>
    <property type="match status" value="1"/>
</dbReference>
<dbReference type="PANTHER" id="PTHR10098">
    <property type="entry name" value="RAPSYN-RELATED"/>
    <property type="match status" value="1"/>
</dbReference>
<evidence type="ECO:0000313" key="3">
    <source>
        <dbReference type="Proteomes" id="UP000654345"/>
    </source>
</evidence>
<proteinExistence type="predicted"/>
<dbReference type="RefSeq" id="WP_201369534.1">
    <property type="nucleotide sequence ID" value="NZ_BNJG01000001.1"/>
</dbReference>
<feature type="transmembrane region" description="Helical" evidence="1">
    <location>
        <begin position="87"/>
        <end position="104"/>
    </location>
</feature>
<name>A0ABQ3UJ52_9CHLR</name>
<dbReference type="PANTHER" id="PTHR10098:SF108">
    <property type="entry name" value="TETRATRICOPEPTIDE REPEAT PROTEIN 28"/>
    <property type="match status" value="1"/>
</dbReference>
<keyword evidence="3" id="KW-1185">Reference proteome</keyword>
<protein>
    <recommendedName>
        <fullName evidence="4">MalT-like TPR region domain-containing protein</fullName>
    </recommendedName>
</protein>
<comment type="caution">
    <text evidence="2">The sequence shown here is derived from an EMBL/GenBank/DDBJ whole genome shotgun (WGS) entry which is preliminary data.</text>
</comment>
<keyword evidence="1" id="KW-0472">Membrane</keyword>
<evidence type="ECO:0000256" key="1">
    <source>
        <dbReference type="SAM" id="Phobius"/>
    </source>
</evidence>
<sequence length="372" mass="42844">MTNNLDMQLILYRAHLQLEQGQHKSVFEILQNCVSQDDKQQQEVIYLSGWAYVLGKQWGEAERMLSPMLDVQTQEFGRTIQLERERIAFFLLVLGLVANYLAFYEDASLHFSTCLKVLHVRRIHLPKVRMQARYSLGVANLLKGQPQAALQSFTETLKLCQHYQETEMPARVYHGLCEAYQAISAYEQAYEAGQASLLLYQQHSDHQQSASLHQALGQICFHLEKYCEAREHYTQALQVAQEMQDLLLLTTNHALLAELCLAERRLEEARHYSQLAMAHVEQLSNPAMQSKVYVAMGRVSCEEAMYMESEAQKSLLETTVTYFKQALEGLKRIQAHQEMANLYSLLAQTLEMLGREEEALLCWRSGFKVLQE</sequence>
<keyword evidence="1" id="KW-1133">Transmembrane helix</keyword>
<evidence type="ECO:0008006" key="4">
    <source>
        <dbReference type="Google" id="ProtNLM"/>
    </source>
</evidence>
<dbReference type="InterPro" id="IPR019734">
    <property type="entry name" value="TPR_rpt"/>
</dbReference>
<dbReference type="SMART" id="SM00028">
    <property type="entry name" value="TPR"/>
    <property type="match status" value="4"/>
</dbReference>
<dbReference type="Gene3D" id="1.25.40.10">
    <property type="entry name" value="Tetratricopeptide repeat domain"/>
    <property type="match status" value="2"/>
</dbReference>
<dbReference type="EMBL" id="BNJG01000001">
    <property type="protein sequence ID" value="GHO52655.1"/>
    <property type="molecule type" value="Genomic_DNA"/>
</dbReference>
<gene>
    <name evidence="2" type="ORF">KSB_11300</name>
</gene>
<evidence type="ECO:0000313" key="2">
    <source>
        <dbReference type="EMBL" id="GHO52655.1"/>
    </source>
</evidence>
<dbReference type="Proteomes" id="UP000654345">
    <property type="component" value="Unassembled WGS sequence"/>
</dbReference>
<accession>A0ABQ3UJ52</accession>
<keyword evidence="1" id="KW-0812">Transmembrane</keyword>
<dbReference type="InterPro" id="IPR011990">
    <property type="entry name" value="TPR-like_helical_dom_sf"/>
</dbReference>
<reference evidence="2 3" key="1">
    <citation type="journal article" date="2021" name="Int. J. Syst. Evol. Microbiol.">
        <title>Reticulibacter mediterranei gen. nov., sp. nov., within the new family Reticulibacteraceae fam. nov., and Ktedonospora formicarum gen. nov., sp. nov., Ktedonobacter robiniae sp. nov., Dictyobacter formicarum sp. nov. and Dictyobacter arantiisoli sp. nov., belonging to the class Ktedonobacteria.</title>
        <authorList>
            <person name="Yabe S."/>
            <person name="Zheng Y."/>
            <person name="Wang C.M."/>
            <person name="Sakai Y."/>
            <person name="Abe K."/>
            <person name="Yokota A."/>
            <person name="Donadio S."/>
            <person name="Cavaletti L."/>
            <person name="Monciardini P."/>
        </authorList>
    </citation>
    <scope>NUCLEOTIDE SEQUENCE [LARGE SCALE GENOMIC DNA]</scope>
    <source>
        <strain evidence="2 3">SOSP1-30</strain>
    </source>
</reference>